<evidence type="ECO:0000256" key="1">
    <source>
        <dbReference type="ARBA" id="ARBA00008306"/>
    </source>
</evidence>
<protein>
    <submittedName>
        <fullName evidence="4">DUF155 domain-containing protein</fullName>
    </submittedName>
</protein>
<evidence type="ECO:0000313" key="4">
    <source>
        <dbReference type="WBParaSite" id="SPAL_0000334700.1"/>
    </source>
</evidence>
<dbReference type="AlphaFoldDB" id="A0A0N5BBD9"/>
<dbReference type="InterPro" id="IPR051624">
    <property type="entry name" value="RMD1/Sad1-interacting"/>
</dbReference>
<organism evidence="3 4">
    <name type="scientific">Strongyloides papillosus</name>
    <name type="common">Intestinal threadworm</name>
    <dbReference type="NCBI Taxonomy" id="174720"/>
    <lineage>
        <taxon>Eukaryota</taxon>
        <taxon>Metazoa</taxon>
        <taxon>Ecdysozoa</taxon>
        <taxon>Nematoda</taxon>
        <taxon>Chromadorea</taxon>
        <taxon>Rhabditida</taxon>
        <taxon>Tylenchina</taxon>
        <taxon>Panagrolaimomorpha</taxon>
        <taxon>Strongyloidoidea</taxon>
        <taxon>Strongyloididae</taxon>
        <taxon>Strongyloides</taxon>
    </lineage>
</organism>
<dbReference type="Proteomes" id="UP000046392">
    <property type="component" value="Unplaced"/>
</dbReference>
<dbReference type="GO" id="GO:0005739">
    <property type="term" value="C:mitochondrion"/>
    <property type="evidence" value="ECO:0007669"/>
    <property type="project" value="UniProtKB-ARBA"/>
</dbReference>
<dbReference type="STRING" id="174720.A0A0N5BBD9"/>
<dbReference type="Pfam" id="PF02582">
    <property type="entry name" value="DUF155"/>
    <property type="match status" value="1"/>
</dbReference>
<dbReference type="PANTHER" id="PTHR16255:SF1">
    <property type="entry name" value="REQUIRED FOR MEIOTIC NUCLEAR DIVISION PROTEIN 1 HOMOLOG"/>
    <property type="match status" value="1"/>
</dbReference>
<dbReference type="WBParaSite" id="SPAL_0000334700.1">
    <property type="protein sequence ID" value="SPAL_0000334700.1"/>
    <property type="gene ID" value="SPAL_0000334700"/>
</dbReference>
<keyword evidence="3" id="KW-1185">Reference proteome</keyword>
<name>A0A0N5BBD9_STREA</name>
<evidence type="ECO:0000313" key="3">
    <source>
        <dbReference type="Proteomes" id="UP000046392"/>
    </source>
</evidence>
<dbReference type="InterPro" id="IPR003734">
    <property type="entry name" value="DUF155"/>
</dbReference>
<proteinExistence type="inferred from homology"/>
<sequence>MFRAVFSKLTNGAKKGVFMGKFIERRSLTKSINYKSAKPHQVFTESDLNNSIPDITKRVLRKKRYSISGQIKEKPSISPTVYSYAIGETIDLHALQEAPVFRTKYEVAYVDSQFPDVLHFSQRKDVSDPLAPIKEFYIFTDGVGVFWNVPEKEIENLLVQIKLYAENPYDHIVTEDEKETMKFLFSDDKTTTEISQNDEIVFNKVISQDPTSINAILERYAFSQAMAASVKIGIWENRLAGFAEPLQKSSQALRKGKVIWKRDETIKMSGEFAVLRHSLNLKTSLLDTDFYWDRDELHNYYNRMAKYFSLDYRIRLLNSRLTYCEDLAKLIDNLQQHRHASNLEWMIIILIVVEVIFDVFHFVKPQPVTVTIVNESDAKLKSINN</sequence>
<feature type="domain" description="DUF155" evidence="2">
    <location>
        <begin position="137"/>
        <end position="318"/>
    </location>
</feature>
<dbReference type="GO" id="GO:0070131">
    <property type="term" value="P:positive regulation of mitochondrial translation"/>
    <property type="evidence" value="ECO:0007669"/>
    <property type="project" value="TreeGrafter"/>
</dbReference>
<evidence type="ECO:0000259" key="2">
    <source>
        <dbReference type="Pfam" id="PF02582"/>
    </source>
</evidence>
<comment type="similarity">
    <text evidence="1">Belongs to the RMD1/sif2 family.</text>
</comment>
<dbReference type="PANTHER" id="PTHR16255">
    <property type="entry name" value="REQUIRED FOR MEIOTIC NUCLEAR DIVISION PROTEIN 1 HOMOLOG"/>
    <property type="match status" value="1"/>
</dbReference>
<accession>A0A0N5BBD9</accession>
<reference evidence="4" key="1">
    <citation type="submission" date="2017-02" db="UniProtKB">
        <authorList>
            <consortium name="WormBaseParasite"/>
        </authorList>
    </citation>
    <scope>IDENTIFICATION</scope>
</reference>